<evidence type="ECO:0000259" key="4">
    <source>
        <dbReference type="Pfam" id="PF02784"/>
    </source>
</evidence>
<dbReference type="InterPro" id="IPR000183">
    <property type="entry name" value="Orn/DAP/Arg_de-COase"/>
</dbReference>
<dbReference type="SUPFAM" id="SSF51419">
    <property type="entry name" value="PLP-binding barrel"/>
    <property type="match status" value="1"/>
</dbReference>
<evidence type="ECO:0000256" key="3">
    <source>
        <dbReference type="PIRSR" id="PIRSR600183-50"/>
    </source>
</evidence>
<dbReference type="PRINTS" id="PR01179">
    <property type="entry name" value="ODADCRBXLASE"/>
</dbReference>
<dbReference type="CDD" id="cd06843">
    <property type="entry name" value="PLPDE_III_PvsE_like"/>
    <property type="match status" value="1"/>
</dbReference>
<dbReference type="EMBL" id="SMKU01000021">
    <property type="protein sequence ID" value="TDD94250.1"/>
    <property type="molecule type" value="Genomic_DNA"/>
</dbReference>
<evidence type="ECO:0000256" key="2">
    <source>
        <dbReference type="ARBA" id="ARBA00022898"/>
    </source>
</evidence>
<dbReference type="InterPro" id="IPR022644">
    <property type="entry name" value="De-COase2_N"/>
</dbReference>
<dbReference type="InterPro" id="IPR029066">
    <property type="entry name" value="PLP-binding_barrel"/>
</dbReference>
<sequence length="409" mass="43621">MVASGIPHHVRAAVRAAAAGSHRGGAALSAYFYDVDELTARARSMRAVLPDAVEIFYAVKANSHPAVLGALVPRVTGFEIASGGELDKVRAVAPGVPLILNGPGKSDAEIARFLRVAGGDLINAESVHDLHRIDWFAGRAGVRAQVLIRVNRGDARVAGSHRMAGAATQFGIDPADLDEAVGRARRLRGIAVRGLHLHSVSNCTDAAAYLDFVGGCMRFARELEARYGLPLPVLDVGGGFGVDYSGGAAGFDLRLLAEGLRKPPPTRVILEPGRFLAAPCGYYAAEVLDLKRSHGVAFAVVRGGTHHFRLPAAWRHSHPFAVVPIEDWPHPYPRPILTDAALTVAGELCTPNDVLARDSRVDRIRAGDVLVFPLAGAYAWEISHHDFLSHPHPEIIVVSRPPGVRGRPA</sequence>
<reference evidence="5 6" key="1">
    <citation type="submission" date="2019-03" db="EMBL/GenBank/DDBJ databases">
        <title>Draft genome sequences of novel Actinobacteria.</title>
        <authorList>
            <person name="Sahin N."/>
            <person name="Ay H."/>
            <person name="Saygin H."/>
        </authorList>
    </citation>
    <scope>NUCLEOTIDE SEQUENCE [LARGE SCALE GENOMIC DNA]</scope>
    <source>
        <strain evidence="5 6">H3C3</strain>
    </source>
</reference>
<dbReference type="Proteomes" id="UP000294513">
    <property type="component" value="Unassembled WGS sequence"/>
</dbReference>
<keyword evidence="2 3" id="KW-0663">Pyridoxal phosphate</keyword>
<feature type="active site" description="Proton donor" evidence="3">
    <location>
        <position position="349"/>
    </location>
</feature>
<dbReference type="GO" id="GO:0009089">
    <property type="term" value="P:lysine biosynthetic process via diaminopimelate"/>
    <property type="evidence" value="ECO:0007669"/>
    <property type="project" value="TreeGrafter"/>
</dbReference>
<feature type="domain" description="Orn/DAP/Arg decarboxylase 2 N-terminal" evidence="4">
    <location>
        <begin position="36"/>
        <end position="278"/>
    </location>
</feature>
<dbReference type="PANTHER" id="PTHR43727:SF2">
    <property type="entry name" value="GROUP IV DECARBOXYLASE"/>
    <property type="match status" value="1"/>
</dbReference>
<evidence type="ECO:0000313" key="6">
    <source>
        <dbReference type="Proteomes" id="UP000294513"/>
    </source>
</evidence>
<dbReference type="Gene3D" id="2.40.37.10">
    <property type="entry name" value="Lyase, Ornithine Decarboxylase, Chain A, domain 1"/>
    <property type="match status" value="1"/>
</dbReference>
<dbReference type="InterPro" id="IPR022657">
    <property type="entry name" value="De-COase2_CS"/>
</dbReference>
<keyword evidence="6" id="KW-1185">Reference proteome</keyword>
<dbReference type="OrthoDB" id="9802241at2"/>
<protein>
    <submittedName>
        <fullName evidence="5">Type III PLP-dependent enzyme</fullName>
    </submittedName>
</protein>
<dbReference type="AlphaFoldDB" id="A0A4R5C806"/>
<comment type="caution">
    <text evidence="5">The sequence shown here is derived from an EMBL/GenBank/DDBJ whole genome shotgun (WGS) entry which is preliminary data.</text>
</comment>
<dbReference type="RefSeq" id="WP_131890261.1">
    <property type="nucleotide sequence ID" value="NZ_SMKU01000021.1"/>
</dbReference>
<feature type="modified residue" description="N6-(pyridoxal phosphate)lysine" evidence="3">
    <location>
        <position position="60"/>
    </location>
</feature>
<dbReference type="GO" id="GO:0008836">
    <property type="term" value="F:diaminopimelate decarboxylase activity"/>
    <property type="evidence" value="ECO:0007669"/>
    <property type="project" value="TreeGrafter"/>
</dbReference>
<dbReference type="SUPFAM" id="SSF50621">
    <property type="entry name" value="Alanine racemase C-terminal domain-like"/>
    <property type="match status" value="1"/>
</dbReference>
<dbReference type="Pfam" id="PF02784">
    <property type="entry name" value="Orn_Arg_deC_N"/>
    <property type="match status" value="1"/>
</dbReference>
<evidence type="ECO:0000256" key="1">
    <source>
        <dbReference type="ARBA" id="ARBA00001933"/>
    </source>
</evidence>
<dbReference type="PROSITE" id="PS00879">
    <property type="entry name" value="ODR_DC_2_2"/>
    <property type="match status" value="1"/>
</dbReference>
<organism evidence="5 6">
    <name type="scientific">Actinomadura rubrisoli</name>
    <dbReference type="NCBI Taxonomy" id="2530368"/>
    <lineage>
        <taxon>Bacteria</taxon>
        <taxon>Bacillati</taxon>
        <taxon>Actinomycetota</taxon>
        <taxon>Actinomycetes</taxon>
        <taxon>Streptosporangiales</taxon>
        <taxon>Thermomonosporaceae</taxon>
        <taxon>Actinomadura</taxon>
    </lineage>
</organism>
<accession>A0A4R5C806</accession>
<dbReference type="InterPro" id="IPR009006">
    <property type="entry name" value="Ala_racemase/Decarboxylase_C"/>
</dbReference>
<proteinExistence type="predicted"/>
<name>A0A4R5C806_9ACTN</name>
<comment type="cofactor">
    <cofactor evidence="1 3">
        <name>pyridoxal 5'-phosphate</name>
        <dbReference type="ChEBI" id="CHEBI:597326"/>
    </cofactor>
</comment>
<dbReference type="PANTHER" id="PTHR43727">
    <property type="entry name" value="DIAMINOPIMELATE DECARBOXYLASE"/>
    <property type="match status" value="1"/>
</dbReference>
<dbReference type="Gene3D" id="3.20.20.10">
    <property type="entry name" value="Alanine racemase"/>
    <property type="match status" value="1"/>
</dbReference>
<evidence type="ECO:0000313" key="5">
    <source>
        <dbReference type="EMBL" id="TDD94250.1"/>
    </source>
</evidence>
<gene>
    <name evidence="5" type="ORF">E1298_07345</name>
</gene>